<evidence type="ECO:0000313" key="2">
    <source>
        <dbReference type="Proteomes" id="UP000253831"/>
    </source>
</evidence>
<dbReference type="AlphaFoldDB" id="A0A369XIQ0"/>
<evidence type="ECO:0000313" key="1">
    <source>
        <dbReference type="EMBL" id="RDE48712.1"/>
    </source>
</evidence>
<dbReference type="Proteomes" id="UP000253831">
    <property type="component" value="Unassembled WGS sequence"/>
</dbReference>
<proteinExistence type="predicted"/>
<accession>A0A369XIQ0</accession>
<name>A0A369XIQ0_9PROT</name>
<dbReference type="EMBL" id="QPGA01000112">
    <property type="protein sequence ID" value="RDE48712.1"/>
    <property type="molecule type" value="Genomic_DNA"/>
</dbReference>
<sequence>MTHEPTITHDSVDSGVVSRSDPLNYVTEASAMRFEPGRLPPRIQTTLGNGQPFILTSSAPHCFKYRQHFGCIQLVVYND</sequence>
<gene>
    <name evidence="1" type="ORF">DVS81_20620</name>
</gene>
<comment type="caution">
    <text evidence="1">The sequence shown here is derived from an EMBL/GenBank/DDBJ whole genome shotgun (WGS) entry which is preliminary data.</text>
</comment>
<reference evidence="1 2" key="1">
    <citation type="submission" date="2018-05" db="EMBL/GenBank/DDBJ databases">
        <title>Integrated omic analyses show evidence that a Ca. Accumulibacter phosphatis strain performs denitrification under micro-aerobic conditions.</title>
        <authorList>
            <person name="Camejo P.Y."/>
            <person name="Katherine M.D."/>
            <person name="Daniel N.R."/>
        </authorList>
    </citation>
    <scope>NUCLEOTIDE SEQUENCE [LARGE SCALE GENOMIC DNA]</scope>
    <source>
        <strain evidence="1">UW-LDO-IC</strain>
    </source>
</reference>
<protein>
    <submittedName>
        <fullName evidence="1">Uncharacterized protein</fullName>
    </submittedName>
</protein>
<organism evidence="1 2">
    <name type="scientific">Candidatus Accumulibacter meliphilus</name>
    <dbReference type="NCBI Taxonomy" id="2211374"/>
    <lineage>
        <taxon>Bacteria</taxon>
        <taxon>Pseudomonadati</taxon>
        <taxon>Pseudomonadota</taxon>
        <taxon>Betaproteobacteria</taxon>
        <taxon>Candidatus Accumulibacter</taxon>
    </lineage>
</organism>